<gene>
    <name evidence="1" type="ORF">DYI23_01365</name>
</gene>
<proteinExistence type="predicted"/>
<comment type="caution">
    <text evidence="1">The sequence shown here is derived from an EMBL/GenBank/DDBJ whole genome shotgun (WGS) entry which is preliminary data.</text>
</comment>
<evidence type="ECO:0000313" key="2">
    <source>
        <dbReference type="Proteomes" id="UP000705379"/>
    </source>
</evidence>
<name>A0A944CAE8_9HYPH</name>
<reference evidence="1" key="1">
    <citation type="submission" date="2018-08" db="EMBL/GenBank/DDBJ databases">
        <authorList>
            <person name="Jin W."/>
            <person name="Wang H."/>
            <person name="Yang Y."/>
            <person name="Li M."/>
            <person name="Liu J."/>
        </authorList>
    </citation>
    <scope>NUCLEOTIDE SEQUENCE</scope>
    <source>
        <strain evidence="1">AESS21</strain>
    </source>
</reference>
<sequence>MPRQTDWTRVLLMALPLMLLALAAIVVLSNRQLVQPPDLEVAAPPPDPLAGFPVDTQDSLTAPDIQVPARLKLTFLGKPEELCAELTEIGLPNGGWTKAPFRRGRWQCASDVVPLTTPSVDFGPATLFFLLRGGAEDRVDYLRLKLNVEDPRQMEYGEATVRSVIGALSDRYSWAVPERFLQAISDFEALEMTDRGVRLSVAPEDPNLTGDPAASQRLNIILNFGEPDLIRPADGFQR</sequence>
<accession>A0A944CAE8</accession>
<protein>
    <submittedName>
        <fullName evidence="1">Uncharacterized protein</fullName>
    </submittedName>
</protein>
<evidence type="ECO:0000313" key="1">
    <source>
        <dbReference type="EMBL" id="MBS8258852.1"/>
    </source>
</evidence>
<reference evidence="1" key="2">
    <citation type="journal article" date="2021" name="Microorganisms">
        <title>Bacterial Dimethylsulfoniopropionate Biosynthesis in the East China Sea.</title>
        <authorList>
            <person name="Liu J."/>
            <person name="Zhang Y."/>
            <person name="Liu J."/>
            <person name="Zhong H."/>
            <person name="Williams B.T."/>
            <person name="Zheng Y."/>
            <person name="Curson A.R.J."/>
            <person name="Sun C."/>
            <person name="Sun H."/>
            <person name="Song D."/>
            <person name="Wagner Mackenzie B."/>
            <person name="Bermejo Martinez A."/>
            <person name="Todd J.D."/>
            <person name="Zhang X.H."/>
        </authorList>
    </citation>
    <scope>NUCLEOTIDE SEQUENCE</scope>
    <source>
        <strain evidence="1">AESS21</strain>
    </source>
</reference>
<dbReference type="AlphaFoldDB" id="A0A944CAE8"/>
<dbReference type="Proteomes" id="UP000705379">
    <property type="component" value="Unassembled WGS sequence"/>
</dbReference>
<organism evidence="1 2">
    <name type="scientific">Roseibium polysiphoniae</name>
    <dbReference type="NCBI Taxonomy" id="2571221"/>
    <lineage>
        <taxon>Bacteria</taxon>
        <taxon>Pseudomonadati</taxon>
        <taxon>Pseudomonadota</taxon>
        <taxon>Alphaproteobacteria</taxon>
        <taxon>Hyphomicrobiales</taxon>
        <taxon>Stappiaceae</taxon>
        <taxon>Roseibium</taxon>
    </lineage>
</organism>
<dbReference type="Pfam" id="PF19495">
    <property type="entry name" value="DUF6030"/>
    <property type="match status" value="1"/>
</dbReference>
<dbReference type="EMBL" id="QTKU01000001">
    <property type="protein sequence ID" value="MBS8258852.1"/>
    <property type="molecule type" value="Genomic_DNA"/>
</dbReference>
<dbReference type="InterPro" id="IPR046071">
    <property type="entry name" value="DUF6030"/>
</dbReference>